<evidence type="ECO:0000256" key="1">
    <source>
        <dbReference type="SAM" id="Phobius"/>
    </source>
</evidence>
<comment type="caution">
    <text evidence="2">The sequence shown here is derived from an EMBL/GenBank/DDBJ whole genome shotgun (WGS) entry which is preliminary data.</text>
</comment>
<sequence length="1147" mass="123971">MGHSRTSFFFQEAANEAKLGLKSLITPIVFFGLTAYMLIFLLNADYMRSMGAVDIYRNSPHVIYLMVSGQSLWLFFAWAWIFAQIVVRDRSAELHEVVLASPISLRLLLAARFSGALVVAVILGSSICVGLLMAPILVTFGALPPDAVGPVPWAAAAASLLVFTIPSAFATGVLFLAGASLTRSNTGAFATAAILSLIWMIGLVVLHEGGVSPMLASIIDPSAYVEAERQALIWTPAEKKVAMIGLTDMLLINRGLWLSVGLIVGGILLVRLRREHLAMERAPRAQARKGASVSKYLAAPAGLIVNPNWWRTLVVECTWHLKISLQSFGLRLALLLLTAIGVAAAWVNSIGHIDGPLVPTPQALIYFMVGFFFVFIVFVVVGFVGALMRRDDCDGFIEWLDTSPVPLGTRLFARFIAALGLTALLCLVPAVASVLMTAIAAPHALDIIYPFAYVLLTVFPALAELCAIAVLAHAIFQRAGTAYVVSILAAFIAIVNHEVELVQYTPAAIGTPIHAYPSELAGWSPWIAMIVALASLKLSLAFLLFSGSWLAWRRGTALTLRDRINEAKRRVLGTAGITATAALSLVFVCIAVLNTRFVDEGGYASSMDALAHDGNWEKKWWKQASPYSISGGEVLIRLNPSNGTGDVSWRLEGVRAQRLHGTLPHGVELVGATRKDVSLDFAVDSEHFVVEAGCLVNCELALELNIGAQGWQTEAAPWLDKASVWLRAHDVLPVLGHDPQRLVRSIGDRPLLGLSTQLPAIPQAAALASLEGVAPMGDWTWSVAIDSGSGEYQVFDKGDIDGVLAFASVWQRDGSSTHQQSGVEFLVGDARQPLVDGFTQELVSLQQCVESELGGASPINTVVQAPRKSGEIALYNGVLWAPEDIAWQSDGTGRGAWQRQYNLAAALARDAISRRGELRDEAGARWFVEGVAGWTALRCVEIQSGFDAAIAVRKRASEQLAEEFATTDKPITKAMDGDISWLGLYAALSLDSWGASEYRTPSSMMTVFEGIDSGDLLSRLSKTVGNDSLELLIGAPRSSDVAIKNSDTGVEVSVLSWVWKEGGWHAQPALQRLLLRGSDMHMQEYMPQSLAQRGVELDGSYLFYAGIGYERSIDDNRFQNKCADTKENSKCGSVSITRNANDQFSKQ</sequence>
<feature type="transmembrane region" description="Helical" evidence="1">
    <location>
        <begin position="255"/>
        <end position="272"/>
    </location>
</feature>
<keyword evidence="1" id="KW-0472">Membrane</keyword>
<evidence type="ECO:0000313" key="3">
    <source>
        <dbReference type="Proteomes" id="UP000076503"/>
    </source>
</evidence>
<dbReference type="OrthoDB" id="100605at2"/>
<feature type="transmembrane region" description="Helical" evidence="1">
    <location>
        <begin position="153"/>
        <end position="176"/>
    </location>
</feature>
<feature type="transmembrane region" description="Helical" evidence="1">
    <location>
        <begin position="363"/>
        <end position="387"/>
    </location>
</feature>
<proteinExistence type="predicted"/>
<feature type="transmembrane region" description="Helical" evidence="1">
    <location>
        <begin position="62"/>
        <end position="87"/>
    </location>
</feature>
<feature type="transmembrane region" description="Helical" evidence="1">
    <location>
        <begin position="188"/>
        <end position="206"/>
    </location>
</feature>
<dbReference type="PATRIC" id="fig|1365251.3.peg.5277"/>
<accession>A0A166ZNK5</accession>
<protein>
    <submittedName>
        <fullName evidence="2">Uncharacterized protein</fullName>
    </submittedName>
</protein>
<feature type="transmembrane region" description="Helical" evidence="1">
    <location>
        <begin position="479"/>
        <end position="496"/>
    </location>
</feature>
<feature type="transmembrane region" description="Helical" evidence="1">
    <location>
        <begin position="415"/>
        <end position="441"/>
    </location>
</feature>
<dbReference type="EMBL" id="AUXZ01000141">
    <property type="protein sequence ID" value="KZN44500.1"/>
    <property type="molecule type" value="Genomic_DNA"/>
</dbReference>
<feature type="transmembrane region" description="Helical" evidence="1">
    <location>
        <begin position="447"/>
        <end position="472"/>
    </location>
</feature>
<evidence type="ECO:0000313" key="2">
    <source>
        <dbReference type="EMBL" id="KZN44500.1"/>
    </source>
</evidence>
<reference evidence="2 3" key="1">
    <citation type="submission" date="2013-07" db="EMBL/GenBank/DDBJ databases">
        <title>Comparative Genomic and Metabolomic Analysis of Twelve Strains of Pseudoalteromonas luteoviolacea.</title>
        <authorList>
            <person name="Vynne N.G."/>
            <person name="Mansson M."/>
            <person name="Gram L."/>
        </authorList>
    </citation>
    <scope>NUCLEOTIDE SEQUENCE [LARGE SCALE GENOMIC DNA]</scope>
    <source>
        <strain evidence="2 3">H33</strain>
    </source>
</reference>
<feature type="transmembrane region" description="Helical" evidence="1">
    <location>
        <begin position="21"/>
        <end position="42"/>
    </location>
</feature>
<organism evidence="2 3">
    <name type="scientific">Pseudoalteromonas luteoviolacea H33</name>
    <dbReference type="NCBI Taxonomy" id="1365251"/>
    <lineage>
        <taxon>Bacteria</taxon>
        <taxon>Pseudomonadati</taxon>
        <taxon>Pseudomonadota</taxon>
        <taxon>Gammaproteobacteria</taxon>
        <taxon>Alteromonadales</taxon>
        <taxon>Pseudoalteromonadaceae</taxon>
        <taxon>Pseudoalteromonas</taxon>
    </lineage>
</organism>
<keyword evidence="1" id="KW-1133">Transmembrane helix</keyword>
<dbReference type="AlphaFoldDB" id="A0A166ZNK5"/>
<name>A0A166ZNK5_9GAMM</name>
<feature type="transmembrane region" description="Helical" evidence="1">
    <location>
        <begin position="571"/>
        <end position="593"/>
    </location>
</feature>
<feature type="transmembrane region" description="Helical" evidence="1">
    <location>
        <begin position="107"/>
        <end position="133"/>
    </location>
</feature>
<feature type="transmembrane region" description="Helical" evidence="1">
    <location>
        <begin position="332"/>
        <end position="351"/>
    </location>
</feature>
<feature type="transmembrane region" description="Helical" evidence="1">
    <location>
        <begin position="526"/>
        <end position="550"/>
    </location>
</feature>
<gene>
    <name evidence="2" type="ORF">N476_05750</name>
</gene>
<dbReference type="RefSeq" id="WP_063364345.1">
    <property type="nucleotide sequence ID" value="NZ_AUXZ01000141.1"/>
</dbReference>
<dbReference type="Proteomes" id="UP000076503">
    <property type="component" value="Unassembled WGS sequence"/>
</dbReference>
<keyword evidence="1" id="KW-0812">Transmembrane</keyword>